<dbReference type="OMA" id="VEAQVWD"/>
<evidence type="ECO:0000313" key="1">
    <source>
        <dbReference type="Proteomes" id="UP000694845"/>
    </source>
</evidence>
<sequence>MKPRLVDLKLARIKFEMLRAAGLRVRQSSFASLAEFPWQPNIVRCYSAPASQNPEIPVIKINNNLSLQKATSSSRTPSKDRPLVLLLSWLAAKQRHLDNFAAFYLNRGCDVLTVKLRPMQLLLPTVGTQVIARDVVNFLQSKDQRDRKILVHGFSVGGYLYGEILQRMLASQTESKEITSRIIGQIYDSPVDLQNIPVGMSKALAKNRLVQKSMQGSLEVYLRIMHSAATKHYHKSSHTFYHNPVSAPALFFYSHTDPVGTAEANERAISTLKTVMGYDNIYSKAFEDSPHVSHMYKHRDEYMGTLKAFLTKIDYFRDTVDEVQELADFGGAEEKTDEK</sequence>
<dbReference type="InterPro" id="IPR008547">
    <property type="entry name" value="DUF829_TMEM53"/>
</dbReference>
<dbReference type="PANTHER" id="PTHR20908:SF1">
    <property type="entry name" value="LD15586P"/>
    <property type="match status" value="1"/>
</dbReference>
<gene>
    <name evidence="2" type="primary">LOC110975542</name>
</gene>
<proteinExistence type="predicted"/>
<protein>
    <submittedName>
        <fullName evidence="2">Transmembrane protein 53-like</fullName>
    </submittedName>
</protein>
<dbReference type="GeneID" id="110975542"/>
<dbReference type="PANTHER" id="PTHR20908">
    <property type="entry name" value="LD15586P"/>
    <property type="match status" value="1"/>
</dbReference>
<dbReference type="Pfam" id="PF05705">
    <property type="entry name" value="DUF829"/>
    <property type="match status" value="1"/>
</dbReference>
<keyword evidence="1" id="KW-1185">Reference proteome</keyword>
<evidence type="ECO:0000313" key="2">
    <source>
        <dbReference type="RefSeq" id="XP_022083805.1"/>
    </source>
</evidence>
<dbReference type="Gene3D" id="3.40.50.1820">
    <property type="entry name" value="alpha/beta hydrolase"/>
    <property type="match status" value="1"/>
</dbReference>
<accession>A0A8B7XUV7</accession>
<dbReference type="GO" id="GO:0017171">
    <property type="term" value="F:serine hydrolase activity"/>
    <property type="evidence" value="ECO:0007669"/>
    <property type="project" value="TreeGrafter"/>
</dbReference>
<dbReference type="AlphaFoldDB" id="A0A8B7XUV7"/>
<dbReference type="Proteomes" id="UP000694845">
    <property type="component" value="Unplaced"/>
</dbReference>
<dbReference type="SUPFAM" id="SSF53474">
    <property type="entry name" value="alpha/beta-Hydrolases"/>
    <property type="match status" value="1"/>
</dbReference>
<reference evidence="2" key="1">
    <citation type="submission" date="2025-08" db="UniProtKB">
        <authorList>
            <consortium name="RefSeq"/>
        </authorList>
    </citation>
    <scope>IDENTIFICATION</scope>
</reference>
<name>A0A8B7XUV7_ACAPL</name>
<dbReference type="OrthoDB" id="77878at2759"/>
<dbReference type="KEGG" id="aplc:110975542"/>
<organism evidence="1 2">
    <name type="scientific">Acanthaster planci</name>
    <name type="common">Crown-of-thorns starfish</name>
    <dbReference type="NCBI Taxonomy" id="133434"/>
    <lineage>
        <taxon>Eukaryota</taxon>
        <taxon>Metazoa</taxon>
        <taxon>Echinodermata</taxon>
        <taxon>Eleutherozoa</taxon>
        <taxon>Asterozoa</taxon>
        <taxon>Asteroidea</taxon>
        <taxon>Valvatacea</taxon>
        <taxon>Valvatida</taxon>
        <taxon>Acanthasteridae</taxon>
        <taxon>Acanthaster</taxon>
    </lineage>
</organism>
<dbReference type="InterPro" id="IPR029058">
    <property type="entry name" value="AB_hydrolase_fold"/>
</dbReference>
<dbReference type="RefSeq" id="XP_022083805.1">
    <property type="nucleotide sequence ID" value="XM_022228113.1"/>
</dbReference>